<evidence type="ECO:0000313" key="2">
    <source>
        <dbReference type="EMBL" id="KRK97709.1"/>
    </source>
</evidence>
<organism evidence="2 3">
    <name type="scientific">Secundilactobacillus odoratitofui DSM 19909 = JCM 15043</name>
    <dbReference type="NCBI Taxonomy" id="1423776"/>
    <lineage>
        <taxon>Bacteria</taxon>
        <taxon>Bacillati</taxon>
        <taxon>Bacillota</taxon>
        <taxon>Bacilli</taxon>
        <taxon>Lactobacillales</taxon>
        <taxon>Lactobacillaceae</taxon>
        <taxon>Secundilactobacillus</taxon>
    </lineage>
</organism>
<evidence type="ECO:0000256" key="1">
    <source>
        <dbReference type="SAM" id="Phobius"/>
    </source>
</evidence>
<sequence length="239" mass="27001">MLEKIETTIVQHRRLLQALFFGFVEMSGLLLYANANSFQAYSQPHQLQLSLLGFILTLMFTTLYLIRTNNRTDLTTRLIFGATILSAILGTIKLPLLVNVINLLLLLVLILLYVLPNLFLNEFGMFMLALLLASQVSGNFLLTHAYLSAGYLTTMVLPMVTYFFFFLPTRYFQNTILPSSLAVIAVIWLFYTQRSLILALVAVVILGAWLLVQHVWHPSLSRGLLLAAILQTVLFSISR</sequence>
<dbReference type="Proteomes" id="UP000051160">
    <property type="component" value="Unassembled WGS sequence"/>
</dbReference>
<feature type="transmembrane region" description="Helical" evidence="1">
    <location>
        <begin position="196"/>
        <end position="216"/>
    </location>
</feature>
<keyword evidence="3" id="KW-1185">Reference proteome</keyword>
<dbReference type="RefSeq" id="WP_056947517.1">
    <property type="nucleotide sequence ID" value="NZ_AZEE01000028.1"/>
</dbReference>
<feature type="transmembrane region" description="Helical" evidence="1">
    <location>
        <begin position="15"/>
        <end position="35"/>
    </location>
</feature>
<dbReference type="AlphaFoldDB" id="A0A0R1LPG8"/>
<feature type="transmembrane region" description="Helical" evidence="1">
    <location>
        <begin position="104"/>
        <end position="133"/>
    </location>
</feature>
<dbReference type="EMBL" id="AZEE01000028">
    <property type="protein sequence ID" value="KRK97709.1"/>
    <property type="molecule type" value="Genomic_DNA"/>
</dbReference>
<feature type="transmembrane region" description="Helical" evidence="1">
    <location>
        <begin position="47"/>
        <end position="66"/>
    </location>
</feature>
<dbReference type="OrthoDB" id="2292499at2"/>
<feature type="transmembrane region" description="Helical" evidence="1">
    <location>
        <begin position="145"/>
        <end position="165"/>
    </location>
</feature>
<dbReference type="STRING" id="1423776.FD04_GL000678"/>
<accession>A0A0R1LPG8</accession>
<keyword evidence="1" id="KW-1133">Transmembrane helix</keyword>
<keyword evidence="1" id="KW-0472">Membrane</keyword>
<evidence type="ECO:0000313" key="3">
    <source>
        <dbReference type="Proteomes" id="UP000051160"/>
    </source>
</evidence>
<keyword evidence="1" id="KW-0812">Transmembrane</keyword>
<dbReference type="PATRIC" id="fig|1423776.4.peg.681"/>
<name>A0A0R1LPG8_9LACO</name>
<protein>
    <submittedName>
        <fullName evidence="2">Uncharacterized protein</fullName>
    </submittedName>
</protein>
<comment type="caution">
    <text evidence="2">The sequence shown here is derived from an EMBL/GenBank/DDBJ whole genome shotgun (WGS) entry which is preliminary data.</text>
</comment>
<proteinExistence type="predicted"/>
<reference evidence="2 3" key="1">
    <citation type="journal article" date="2015" name="Genome Announc.">
        <title>Expanding the biotechnology potential of lactobacilli through comparative genomics of 213 strains and associated genera.</title>
        <authorList>
            <person name="Sun Z."/>
            <person name="Harris H.M."/>
            <person name="McCann A."/>
            <person name="Guo C."/>
            <person name="Argimon S."/>
            <person name="Zhang W."/>
            <person name="Yang X."/>
            <person name="Jeffery I.B."/>
            <person name="Cooney J.C."/>
            <person name="Kagawa T.F."/>
            <person name="Liu W."/>
            <person name="Song Y."/>
            <person name="Salvetti E."/>
            <person name="Wrobel A."/>
            <person name="Rasinkangas P."/>
            <person name="Parkhill J."/>
            <person name="Rea M.C."/>
            <person name="O'Sullivan O."/>
            <person name="Ritari J."/>
            <person name="Douillard F.P."/>
            <person name="Paul Ross R."/>
            <person name="Yang R."/>
            <person name="Briner A.E."/>
            <person name="Felis G.E."/>
            <person name="de Vos W.M."/>
            <person name="Barrangou R."/>
            <person name="Klaenhammer T.R."/>
            <person name="Caufield P.W."/>
            <person name="Cui Y."/>
            <person name="Zhang H."/>
            <person name="O'Toole P.W."/>
        </authorList>
    </citation>
    <scope>NUCLEOTIDE SEQUENCE [LARGE SCALE GENOMIC DNA]</scope>
    <source>
        <strain evidence="2 3">DSM 19909</strain>
    </source>
</reference>
<feature type="transmembrane region" description="Helical" evidence="1">
    <location>
        <begin position="171"/>
        <end position="191"/>
    </location>
</feature>
<feature type="transmembrane region" description="Helical" evidence="1">
    <location>
        <begin position="78"/>
        <end position="98"/>
    </location>
</feature>
<gene>
    <name evidence="2" type="ORF">FD04_GL000678</name>
</gene>